<organism evidence="1 2">
    <name type="scientific">Vibrio phage Thalassa</name>
    <dbReference type="NCBI Taxonomy" id="2570301"/>
    <lineage>
        <taxon>Viruses</taxon>
        <taxon>Duplodnaviria</taxon>
        <taxon>Heunggongvirae</taxon>
        <taxon>Uroviricota</taxon>
        <taxon>Caudoviricetes</taxon>
        <taxon>Demerecviridae</taxon>
        <taxon>Ermolyevavirinae</taxon>
        <taxon>Thalassavirus</taxon>
        <taxon>Thalassavirus thalassa</taxon>
    </lineage>
</organism>
<evidence type="ECO:0000313" key="1">
    <source>
        <dbReference type="EMBL" id="AUG85382.1"/>
    </source>
</evidence>
<sequence>MEFVEVTAELRQYGLFVRGGNTHQKLAFKLKSTSAQAAMRQFTKHYRYALGVDPDKMETFFVVPKCEEGYDFYSTDSDGWDINNKFYPACNK</sequence>
<reference evidence="2" key="1">
    <citation type="submission" date="2017-12" db="EMBL/GenBank/DDBJ databases">
        <authorList>
            <person name="Page C.L."/>
            <person name="McFadden E.F."/>
            <person name="Syed A.X."/>
            <person name="Lafty E.M."/>
            <person name="Hyatt D.A."/>
            <person name="Farronato D.M."/>
            <person name="Dong S.Z."/>
            <person name="Apostolopoulos E.L."/>
            <person name="Broussard G.W."/>
        </authorList>
    </citation>
    <scope>NUCLEOTIDE SEQUENCE [LARGE SCALE GENOMIC DNA]</scope>
</reference>
<proteinExistence type="predicted"/>
<protein>
    <submittedName>
        <fullName evidence="1">Uncharacterized protein</fullName>
    </submittedName>
</protein>
<gene>
    <name evidence="1" type="ORF">THALASSA_203</name>
</gene>
<keyword evidence="2" id="KW-1185">Reference proteome</keyword>
<dbReference type="EMBL" id="MG649967">
    <property type="protein sequence ID" value="AUG85382.1"/>
    <property type="molecule type" value="Genomic_DNA"/>
</dbReference>
<name>A0A2H5BHA5_9CAUD</name>
<dbReference type="Proteomes" id="UP000240962">
    <property type="component" value="Segment"/>
</dbReference>
<accession>A0A2H5BHA5</accession>
<evidence type="ECO:0000313" key="2">
    <source>
        <dbReference type="Proteomes" id="UP000240962"/>
    </source>
</evidence>